<comment type="function">
    <text evidence="3">Catalyzes the reversible conversion of ribose-5-phosphate to ribulose 5-phosphate.</text>
</comment>
<dbReference type="Gene3D" id="3.40.50.1360">
    <property type="match status" value="1"/>
</dbReference>
<dbReference type="HAMAP" id="MF_00170">
    <property type="entry name" value="Rib_5P_isom_A"/>
    <property type="match status" value="1"/>
</dbReference>
<dbReference type="CDD" id="cd01398">
    <property type="entry name" value="RPI_A"/>
    <property type="match status" value="1"/>
</dbReference>
<feature type="binding site" evidence="3">
    <location>
        <begin position="129"/>
        <end position="132"/>
    </location>
    <ligand>
        <name>substrate</name>
    </ligand>
</feature>
<dbReference type="GO" id="GO:0009052">
    <property type="term" value="P:pentose-phosphate shunt, non-oxidative branch"/>
    <property type="evidence" value="ECO:0007669"/>
    <property type="project" value="UniProtKB-UniRule"/>
</dbReference>
<dbReference type="UniPathway" id="UPA00115">
    <property type="reaction ID" value="UER00412"/>
</dbReference>
<evidence type="ECO:0000313" key="5">
    <source>
        <dbReference type="Proteomes" id="UP000318709"/>
    </source>
</evidence>
<dbReference type="NCBIfam" id="TIGR00021">
    <property type="entry name" value="rpiA"/>
    <property type="match status" value="1"/>
</dbReference>
<evidence type="ECO:0000256" key="3">
    <source>
        <dbReference type="HAMAP-Rule" id="MF_00170"/>
    </source>
</evidence>
<name>A0A4Y6UBL4_9PROT</name>
<comment type="similarity">
    <text evidence="3">Belongs to the ribose 5-phosphate isomerase family.</text>
</comment>
<feature type="binding site" evidence="3">
    <location>
        <position position="156"/>
    </location>
    <ligand>
        <name>substrate</name>
    </ligand>
</feature>
<evidence type="ECO:0000256" key="2">
    <source>
        <dbReference type="ARBA" id="ARBA00023235"/>
    </source>
</evidence>
<dbReference type="RefSeq" id="WP_141443499.1">
    <property type="nucleotide sequence ID" value="NZ_CP038231.1"/>
</dbReference>
<proteinExistence type="inferred from homology"/>
<accession>A0A4Y6UBL4</accession>
<dbReference type="InterPro" id="IPR020672">
    <property type="entry name" value="Ribose5P_isomerase_typA_subgr"/>
</dbReference>
<dbReference type="NCBIfam" id="NF001924">
    <property type="entry name" value="PRK00702.1"/>
    <property type="match status" value="1"/>
</dbReference>
<reference evidence="4 5" key="1">
    <citation type="submission" date="2019-03" db="EMBL/GenBank/DDBJ databases">
        <title>The complete genome sequence of Swingsia_sp. F3b2 LMG30590(T).</title>
        <authorList>
            <person name="Chua K.-O."/>
            <person name="Chan K.-G."/>
            <person name="See-Too W.-S."/>
        </authorList>
    </citation>
    <scope>NUCLEOTIDE SEQUENCE [LARGE SCALE GENOMIC DNA]</scope>
    <source>
        <strain evidence="4 5">F3b2</strain>
    </source>
</reference>
<comment type="pathway">
    <text evidence="3">Carbohydrate degradation; pentose phosphate pathway; D-ribose 5-phosphate from D-ribulose 5-phosphate (non-oxidative stage): step 1/1.</text>
</comment>
<dbReference type="Gene3D" id="3.30.70.260">
    <property type="match status" value="1"/>
</dbReference>
<dbReference type="SUPFAM" id="SSF100950">
    <property type="entry name" value="NagB/RpiA/CoA transferase-like"/>
    <property type="match status" value="1"/>
</dbReference>
<dbReference type="PANTHER" id="PTHR43748:SF3">
    <property type="entry name" value="RIBOSE-5-PHOSPHATE ISOMERASE 3, CHLOROPLASTIC-RELATED"/>
    <property type="match status" value="1"/>
</dbReference>
<feature type="active site" description="Proton acceptor" evidence="3">
    <location>
        <position position="138"/>
    </location>
</feature>
<dbReference type="Proteomes" id="UP000318709">
    <property type="component" value="Chromosome"/>
</dbReference>
<keyword evidence="5" id="KW-1185">Reference proteome</keyword>
<sequence>MSADKDDKDNGGKPAGGETVFVPLTALAAEAVHDQVRAKRHAARIAADMVEAGMIVGLGTGSTATFMVERLGERVRQGLAIKAIPTSNVIGQLAQSLGIVLTDFATHPVIDVAIDGADEVERGSLHLIKGLGGALLREKMVAAAAKRFIVIVDDSKPVATLGERTPVPVEVVPFGWHATHARLEKLGAQRITVRQGAGGMPFMTDNGNMVLDCDFGPIKDAAHLAGLLDRTVGVVEHGIFPDMATDVVVAREQEIEQWTRNPEPNSPKSRVN</sequence>
<evidence type="ECO:0000256" key="1">
    <source>
        <dbReference type="ARBA" id="ARBA00001713"/>
    </source>
</evidence>
<protein>
    <recommendedName>
        <fullName evidence="3">Ribose-5-phosphate isomerase A</fullName>
        <ecNumber evidence="3">5.3.1.6</ecNumber>
    </recommendedName>
    <alternativeName>
        <fullName evidence="3">Phosphoriboisomerase A</fullName>
        <shortName evidence="3">PRI</shortName>
    </alternativeName>
</protein>
<comment type="subunit">
    <text evidence="3">Homodimer.</text>
</comment>
<dbReference type="AlphaFoldDB" id="A0A4Y6UBL4"/>
<dbReference type="GO" id="GO:0004751">
    <property type="term" value="F:ribose-5-phosphate isomerase activity"/>
    <property type="evidence" value="ECO:0007669"/>
    <property type="project" value="UniProtKB-UniRule"/>
</dbReference>
<organism evidence="4 5">
    <name type="scientific">Formicincola oecophyllae</name>
    <dbReference type="NCBI Taxonomy" id="2558361"/>
    <lineage>
        <taxon>Bacteria</taxon>
        <taxon>Pseudomonadati</taxon>
        <taxon>Pseudomonadota</taxon>
        <taxon>Alphaproteobacteria</taxon>
        <taxon>Acetobacterales</taxon>
        <taxon>Acetobacteraceae</taxon>
        <taxon>Formicincola</taxon>
    </lineage>
</organism>
<dbReference type="PANTHER" id="PTHR43748">
    <property type="entry name" value="RIBOSE-5-PHOSPHATE ISOMERASE 3, CHLOROPLASTIC-RELATED"/>
    <property type="match status" value="1"/>
</dbReference>
<dbReference type="KEGG" id="swf:E3E12_05880"/>
<dbReference type="InterPro" id="IPR037171">
    <property type="entry name" value="NagB/RpiA_transferase-like"/>
</dbReference>
<dbReference type="EC" id="5.3.1.6" evidence="3"/>
<feature type="binding site" evidence="3">
    <location>
        <begin position="60"/>
        <end position="63"/>
    </location>
    <ligand>
        <name>substrate</name>
    </ligand>
</feature>
<dbReference type="OrthoDB" id="5870696at2"/>
<dbReference type="Pfam" id="PF06026">
    <property type="entry name" value="Rib_5-P_isom_A"/>
    <property type="match status" value="1"/>
</dbReference>
<feature type="binding site" evidence="3">
    <location>
        <begin position="115"/>
        <end position="118"/>
    </location>
    <ligand>
        <name>substrate</name>
    </ligand>
</feature>
<dbReference type="SUPFAM" id="SSF75445">
    <property type="entry name" value="D-ribose-5-phosphate isomerase (RpiA), lid domain"/>
    <property type="match status" value="1"/>
</dbReference>
<gene>
    <name evidence="3 4" type="primary">rpiA</name>
    <name evidence="4" type="ORF">E3E12_05880</name>
</gene>
<dbReference type="InterPro" id="IPR004788">
    <property type="entry name" value="Ribose5P_isomerase_type_A"/>
</dbReference>
<comment type="catalytic activity">
    <reaction evidence="1 3">
        <text>aldehydo-D-ribose 5-phosphate = D-ribulose 5-phosphate</text>
        <dbReference type="Rhea" id="RHEA:14657"/>
        <dbReference type="ChEBI" id="CHEBI:58121"/>
        <dbReference type="ChEBI" id="CHEBI:58273"/>
        <dbReference type="EC" id="5.3.1.6"/>
    </reaction>
</comment>
<evidence type="ECO:0000313" key="4">
    <source>
        <dbReference type="EMBL" id="QDH13791.1"/>
    </source>
</evidence>
<keyword evidence="2 3" id="KW-0413">Isomerase</keyword>
<dbReference type="InterPro" id="IPR050262">
    <property type="entry name" value="Ribose-5P_isomerase"/>
</dbReference>
<dbReference type="EMBL" id="CP038231">
    <property type="protein sequence ID" value="QDH13791.1"/>
    <property type="molecule type" value="Genomic_DNA"/>
</dbReference>
<dbReference type="FunFam" id="3.40.50.1360:FF:000001">
    <property type="entry name" value="Ribose-5-phosphate isomerase A"/>
    <property type="match status" value="1"/>
</dbReference>